<protein>
    <recommendedName>
        <fullName evidence="5">Transmembrane protein</fullName>
    </recommendedName>
</protein>
<organism evidence="3 4">
    <name type="scientific">Ectocarpus siliculosus</name>
    <name type="common">Brown alga</name>
    <name type="synonym">Conferva siliculosa</name>
    <dbReference type="NCBI Taxonomy" id="2880"/>
    <lineage>
        <taxon>Eukaryota</taxon>
        <taxon>Sar</taxon>
        <taxon>Stramenopiles</taxon>
        <taxon>Ochrophyta</taxon>
        <taxon>PX clade</taxon>
        <taxon>Phaeophyceae</taxon>
        <taxon>Ectocarpales</taxon>
        <taxon>Ectocarpaceae</taxon>
        <taxon>Ectocarpus</taxon>
    </lineage>
</organism>
<gene>
    <name evidence="3" type="ORF">Esi_0008_0015</name>
</gene>
<name>D7G6U1_ECTSI</name>
<keyword evidence="4" id="KW-1185">Reference proteome</keyword>
<evidence type="ECO:0000256" key="1">
    <source>
        <dbReference type="SAM" id="MobiDB-lite"/>
    </source>
</evidence>
<evidence type="ECO:0000313" key="4">
    <source>
        <dbReference type="Proteomes" id="UP000002630"/>
    </source>
</evidence>
<evidence type="ECO:0000313" key="3">
    <source>
        <dbReference type="EMBL" id="CBJ25634.1"/>
    </source>
</evidence>
<feature type="transmembrane region" description="Helical" evidence="2">
    <location>
        <begin position="34"/>
        <end position="54"/>
    </location>
</feature>
<keyword evidence="2" id="KW-0472">Membrane</keyword>
<dbReference type="Proteomes" id="UP000002630">
    <property type="component" value="Linkage Group LG02"/>
</dbReference>
<dbReference type="OrthoDB" id="10413966at2759"/>
<proteinExistence type="predicted"/>
<dbReference type="EMBL" id="FN649727">
    <property type="protein sequence ID" value="CBJ25634.1"/>
    <property type="molecule type" value="Genomic_DNA"/>
</dbReference>
<feature type="region of interest" description="Disordered" evidence="1">
    <location>
        <begin position="172"/>
        <end position="270"/>
    </location>
</feature>
<dbReference type="AlphaFoldDB" id="D7G6U1"/>
<sequence length="270" mass="28137">MSCLRNEEYSDVSCDTCCSIEDLDCTKIDSEWDFYASTLFFICLCCCFTALCGFTEVRRKKKGISFAQAWSVPQAMPILRTWPRRSASNSDMSQAGGEVGTQWAALSDDEEDLKRYPVAGLVDDSGMAFGFVTTLPQTLLSSVATSLGQTGSPSPPSPQEPELTVWISRENEGASASAPAHHGIGGGGGSAVTGVEANRSEESSRGSSGVTRGAGGRQQRAVVVGNDLEEPLMLDGVGTGPGRGGGAAGGTERRQTDGETSGRAAATTGT</sequence>
<accession>D7G6U1</accession>
<keyword evidence="2" id="KW-0812">Transmembrane</keyword>
<evidence type="ECO:0000256" key="2">
    <source>
        <dbReference type="SAM" id="Phobius"/>
    </source>
</evidence>
<keyword evidence="2" id="KW-1133">Transmembrane helix</keyword>
<dbReference type="InParanoid" id="D7G6U1"/>
<feature type="compositionally biased region" description="Gly residues" evidence="1">
    <location>
        <begin position="237"/>
        <end position="249"/>
    </location>
</feature>
<dbReference type="EMBL" id="FN649035">
    <property type="protein sequence ID" value="CBJ25634.1"/>
    <property type="molecule type" value="Genomic_DNA"/>
</dbReference>
<reference evidence="3 4" key="1">
    <citation type="journal article" date="2010" name="Nature">
        <title>The Ectocarpus genome and the independent evolution of multicellularity in brown algae.</title>
        <authorList>
            <person name="Cock J.M."/>
            <person name="Sterck L."/>
            <person name="Rouze P."/>
            <person name="Scornet D."/>
            <person name="Allen A.E."/>
            <person name="Amoutzias G."/>
            <person name="Anthouard V."/>
            <person name="Artiguenave F."/>
            <person name="Aury J.M."/>
            <person name="Badger J.H."/>
            <person name="Beszteri B."/>
            <person name="Billiau K."/>
            <person name="Bonnet E."/>
            <person name="Bothwell J.H."/>
            <person name="Bowler C."/>
            <person name="Boyen C."/>
            <person name="Brownlee C."/>
            <person name="Carrano C.J."/>
            <person name="Charrier B."/>
            <person name="Cho G.Y."/>
            <person name="Coelho S.M."/>
            <person name="Collen J."/>
            <person name="Corre E."/>
            <person name="Da Silva C."/>
            <person name="Delage L."/>
            <person name="Delaroque N."/>
            <person name="Dittami S.M."/>
            <person name="Doulbeau S."/>
            <person name="Elias M."/>
            <person name="Farnham G."/>
            <person name="Gachon C.M."/>
            <person name="Gschloessl B."/>
            <person name="Heesch S."/>
            <person name="Jabbari K."/>
            <person name="Jubin C."/>
            <person name="Kawai H."/>
            <person name="Kimura K."/>
            <person name="Kloareg B."/>
            <person name="Kupper F.C."/>
            <person name="Lang D."/>
            <person name="Le Bail A."/>
            <person name="Leblanc C."/>
            <person name="Lerouge P."/>
            <person name="Lohr M."/>
            <person name="Lopez P.J."/>
            <person name="Martens C."/>
            <person name="Maumus F."/>
            <person name="Michel G."/>
            <person name="Miranda-Saavedra D."/>
            <person name="Morales J."/>
            <person name="Moreau H."/>
            <person name="Motomura T."/>
            <person name="Nagasato C."/>
            <person name="Napoli C.A."/>
            <person name="Nelson D.R."/>
            <person name="Nyvall-Collen P."/>
            <person name="Peters A.F."/>
            <person name="Pommier C."/>
            <person name="Potin P."/>
            <person name="Poulain J."/>
            <person name="Quesneville H."/>
            <person name="Read B."/>
            <person name="Rensing S.A."/>
            <person name="Ritter A."/>
            <person name="Rousvoal S."/>
            <person name="Samanta M."/>
            <person name="Samson G."/>
            <person name="Schroeder D.C."/>
            <person name="Segurens B."/>
            <person name="Strittmatter M."/>
            <person name="Tonon T."/>
            <person name="Tregear J.W."/>
            <person name="Valentin K."/>
            <person name="von Dassow P."/>
            <person name="Yamagishi T."/>
            <person name="Van de Peer Y."/>
            <person name="Wincker P."/>
        </authorList>
    </citation>
    <scope>NUCLEOTIDE SEQUENCE [LARGE SCALE GENOMIC DNA]</scope>
    <source>
        <strain evidence="4">Ec32 / CCAP1310/4</strain>
    </source>
</reference>
<feature type="compositionally biased region" description="Low complexity" evidence="1">
    <location>
        <begin position="173"/>
        <end position="182"/>
    </location>
</feature>
<evidence type="ECO:0008006" key="5">
    <source>
        <dbReference type="Google" id="ProtNLM"/>
    </source>
</evidence>